<dbReference type="Pfam" id="PF02517">
    <property type="entry name" value="Rce1-like"/>
    <property type="match status" value="1"/>
</dbReference>
<keyword evidence="3" id="KW-0645">Protease</keyword>
<dbReference type="Proteomes" id="UP000798808">
    <property type="component" value="Unassembled WGS sequence"/>
</dbReference>
<keyword evidence="1" id="KW-0812">Transmembrane</keyword>
<reference evidence="3 4" key="1">
    <citation type="submission" date="2019-02" db="EMBL/GenBank/DDBJ databases">
        <authorList>
            <person name="Goldberg S.R."/>
            <person name="Haltli B.A."/>
            <person name="Correa H."/>
            <person name="Russell K.G."/>
        </authorList>
    </citation>
    <scope>NUCLEOTIDE SEQUENCE [LARGE SCALE GENOMIC DNA]</scope>
    <source>
        <strain evidence="3 4">JCM 16186</strain>
    </source>
</reference>
<feature type="transmembrane region" description="Helical" evidence="1">
    <location>
        <begin position="59"/>
        <end position="80"/>
    </location>
</feature>
<keyword evidence="4" id="KW-1185">Reference proteome</keyword>
<organism evidence="3 4">
    <name type="scientific">Fulvivirga kasyanovii</name>
    <dbReference type="NCBI Taxonomy" id="396812"/>
    <lineage>
        <taxon>Bacteria</taxon>
        <taxon>Pseudomonadati</taxon>
        <taxon>Bacteroidota</taxon>
        <taxon>Cytophagia</taxon>
        <taxon>Cytophagales</taxon>
        <taxon>Fulvivirgaceae</taxon>
        <taxon>Fulvivirga</taxon>
    </lineage>
</organism>
<keyword evidence="3" id="KW-0482">Metalloprotease</keyword>
<dbReference type="InterPro" id="IPR003675">
    <property type="entry name" value="Rce1/LyrA-like_dom"/>
</dbReference>
<keyword evidence="3" id="KW-0378">Hydrolase</keyword>
<sequence>MINQIKLYLHPLPLALKYTWHMILATLLGAFIEVVLINYQLYVRQPRDYIVAIQKEQNLYLLALVIIDVALITPLIEEAAFRLPLNPTKKNLSLGLSSLIAVCLLVVTGWGKLLADSMRFSGLITFLLFASISYLVFRHNFKNPMLLNTISSLFKRKSMIYITSILFGLFHYKVIGSPKYTWLYVPLLFPYYLSGLILAKARIKAGFACGVMTHALFNLLLVLLNLSMR</sequence>
<dbReference type="RefSeq" id="WP_155169670.1">
    <property type="nucleotide sequence ID" value="NZ_BAAAFL010000029.1"/>
</dbReference>
<feature type="transmembrane region" description="Helical" evidence="1">
    <location>
        <begin position="181"/>
        <end position="199"/>
    </location>
</feature>
<keyword evidence="1" id="KW-0472">Membrane</keyword>
<accession>A0ABW9RJD2</accession>
<protein>
    <submittedName>
        <fullName evidence="3">CPBP family intramembrane metalloprotease</fullName>
    </submittedName>
</protein>
<evidence type="ECO:0000313" key="4">
    <source>
        <dbReference type="Proteomes" id="UP000798808"/>
    </source>
</evidence>
<feature type="transmembrane region" description="Helical" evidence="1">
    <location>
        <begin position="206"/>
        <end position="226"/>
    </location>
</feature>
<dbReference type="EMBL" id="SMLW01000362">
    <property type="protein sequence ID" value="MTI24081.1"/>
    <property type="molecule type" value="Genomic_DNA"/>
</dbReference>
<dbReference type="GO" id="GO:0008237">
    <property type="term" value="F:metallopeptidase activity"/>
    <property type="evidence" value="ECO:0007669"/>
    <property type="project" value="UniProtKB-KW"/>
</dbReference>
<feature type="transmembrane region" description="Helical" evidence="1">
    <location>
        <begin position="117"/>
        <end position="137"/>
    </location>
</feature>
<proteinExistence type="predicted"/>
<keyword evidence="1" id="KW-1133">Transmembrane helix</keyword>
<feature type="transmembrane region" description="Helical" evidence="1">
    <location>
        <begin position="20"/>
        <end position="39"/>
    </location>
</feature>
<comment type="caution">
    <text evidence="3">The sequence shown here is derived from an EMBL/GenBank/DDBJ whole genome shotgun (WGS) entry which is preliminary data.</text>
</comment>
<gene>
    <name evidence="3" type="ORF">E1163_03890</name>
</gene>
<evidence type="ECO:0000259" key="2">
    <source>
        <dbReference type="Pfam" id="PF02517"/>
    </source>
</evidence>
<evidence type="ECO:0000256" key="1">
    <source>
        <dbReference type="SAM" id="Phobius"/>
    </source>
</evidence>
<name>A0ABW9RJD2_9BACT</name>
<feature type="transmembrane region" description="Helical" evidence="1">
    <location>
        <begin position="92"/>
        <end position="111"/>
    </location>
</feature>
<feature type="domain" description="CAAX prenyl protease 2/Lysostaphin resistance protein A-like" evidence="2">
    <location>
        <begin position="146"/>
        <end position="220"/>
    </location>
</feature>
<evidence type="ECO:0000313" key="3">
    <source>
        <dbReference type="EMBL" id="MTI24081.1"/>
    </source>
</evidence>